<dbReference type="EMBL" id="SIDB01000001">
    <property type="protein sequence ID" value="KAI3437810.1"/>
    <property type="molecule type" value="Genomic_DNA"/>
</dbReference>
<dbReference type="Gene3D" id="3.90.550.50">
    <property type="match status" value="1"/>
</dbReference>
<dbReference type="AlphaFoldDB" id="A0A9D4TXT2"/>
<comment type="subcellular location">
    <subcellularLocation>
        <location evidence="1">Golgi apparatus membrane</location>
        <topology evidence="1">Single-pass type II membrane protein</topology>
    </subcellularLocation>
</comment>
<dbReference type="OrthoDB" id="2139606at2759"/>
<feature type="region of interest" description="Disordered" evidence="11">
    <location>
        <begin position="1"/>
        <end position="51"/>
    </location>
</feature>
<organism evidence="12 13">
    <name type="scientific">Chlorella vulgaris</name>
    <name type="common">Green alga</name>
    <dbReference type="NCBI Taxonomy" id="3077"/>
    <lineage>
        <taxon>Eukaryota</taxon>
        <taxon>Viridiplantae</taxon>
        <taxon>Chlorophyta</taxon>
        <taxon>core chlorophytes</taxon>
        <taxon>Trebouxiophyceae</taxon>
        <taxon>Chlorellales</taxon>
        <taxon>Chlorellaceae</taxon>
        <taxon>Chlorella clade</taxon>
        <taxon>Chlorella</taxon>
    </lineage>
</organism>
<dbReference type="GO" id="GO:0000139">
    <property type="term" value="C:Golgi membrane"/>
    <property type="evidence" value="ECO:0007669"/>
    <property type="project" value="UniProtKB-SubCell"/>
</dbReference>
<keyword evidence="9" id="KW-0333">Golgi apparatus</keyword>
<evidence type="ECO:0000256" key="7">
    <source>
        <dbReference type="ARBA" id="ARBA00022968"/>
    </source>
</evidence>
<evidence type="ECO:0000313" key="12">
    <source>
        <dbReference type="EMBL" id="KAI3437810.1"/>
    </source>
</evidence>
<keyword evidence="10" id="KW-0472">Membrane</keyword>
<comment type="pathway">
    <text evidence="2">Protein modification; protein glycosylation.</text>
</comment>
<dbReference type="Pfam" id="PF01762">
    <property type="entry name" value="Galactosyl_T"/>
    <property type="match status" value="1"/>
</dbReference>
<accession>A0A9D4TXT2</accession>
<reference evidence="12" key="1">
    <citation type="journal article" date="2019" name="Plant J.">
        <title>Chlorella vulgaris genome assembly and annotation reveals the molecular basis for metabolic acclimation to high light conditions.</title>
        <authorList>
            <person name="Cecchin M."/>
            <person name="Marcolungo L."/>
            <person name="Rossato M."/>
            <person name="Girolomoni L."/>
            <person name="Cosentino E."/>
            <person name="Cuine S."/>
            <person name="Li-Beisson Y."/>
            <person name="Delledonne M."/>
            <person name="Ballottari M."/>
        </authorList>
    </citation>
    <scope>NUCLEOTIDE SEQUENCE</scope>
    <source>
        <strain evidence="12">211/11P</strain>
    </source>
</reference>
<comment type="similarity">
    <text evidence="3">Belongs to the glycosyltransferase 31 family.</text>
</comment>
<evidence type="ECO:0000256" key="8">
    <source>
        <dbReference type="ARBA" id="ARBA00022989"/>
    </source>
</evidence>
<evidence type="ECO:0000256" key="10">
    <source>
        <dbReference type="ARBA" id="ARBA00023136"/>
    </source>
</evidence>
<comment type="caution">
    <text evidence="12">The sequence shown here is derived from an EMBL/GenBank/DDBJ whole genome shotgun (WGS) entry which is preliminary data.</text>
</comment>
<feature type="region of interest" description="Disordered" evidence="11">
    <location>
        <begin position="103"/>
        <end position="124"/>
    </location>
</feature>
<evidence type="ECO:0000313" key="13">
    <source>
        <dbReference type="Proteomes" id="UP001055712"/>
    </source>
</evidence>
<keyword evidence="4" id="KW-0328">Glycosyltransferase</keyword>
<gene>
    <name evidence="12" type="ORF">D9Q98_000257</name>
</gene>
<evidence type="ECO:0000256" key="11">
    <source>
        <dbReference type="SAM" id="MobiDB-lite"/>
    </source>
</evidence>
<feature type="compositionally biased region" description="Basic and acidic residues" evidence="11">
    <location>
        <begin position="12"/>
        <end position="22"/>
    </location>
</feature>
<proteinExistence type="inferred from homology"/>
<dbReference type="GO" id="GO:0016758">
    <property type="term" value="F:hexosyltransferase activity"/>
    <property type="evidence" value="ECO:0007669"/>
    <property type="project" value="InterPro"/>
</dbReference>
<dbReference type="PANTHER" id="PTHR11214:SF3">
    <property type="entry name" value="BETA-1,3-GALACTOSYLTRANSFERASE 6"/>
    <property type="match status" value="1"/>
</dbReference>
<evidence type="ECO:0000256" key="9">
    <source>
        <dbReference type="ARBA" id="ARBA00023034"/>
    </source>
</evidence>
<name>A0A9D4TXT2_CHLVU</name>
<keyword evidence="6" id="KW-0812">Transmembrane</keyword>
<dbReference type="Proteomes" id="UP001055712">
    <property type="component" value="Unassembled WGS sequence"/>
</dbReference>
<feature type="compositionally biased region" description="Low complexity" evidence="11">
    <location>
        <begin position="307"/>
        <end position="316"/>
    </location>
</feature>
<dbReference type="InterPro" id="IPR002659">
    <property type="entry name" value="Glyco_trans_31"/>
</dbReference>
<sequence>MGTPASGTSRLGPHEVPGEHGGARTSAAAADDADPEAAASPTAKKLHQRHSVGAGTAAAAAKVCDALLPTALRGRRRRQQAACGAVTLLVLLMCAFGRPPPQGTAVSLPGEEQAPAKSVSPPPATGLLQPAEAIAEVLVEFTAPGLYLPLSSALDLRLQPHTEEASLLAALPLGDPAPPEVVAFGGRPSLAQVLAERRRQQQQQRQRTFSRDASPLVRDGLNQFSGSQPPVEGGSSDGRTGSSASADLANAIQAELQQEAEAALRARREQAEKQQAAAAEPNPRGAREEGGATQSTEGRHPLAQQPGSGDSDSGEAGSVRMLVGVVSACCSDIALNRRQAIRDTWALSVAEHENVDLRFFLAQPAAPELAAAWLPRLQEEAATHNDTVVLRGTDTYANLPNKTLRLMRYAVAHPAGYTHVLKTDDDSYVRVSKVLEALRFDASTPPGTIRRRLPGLHQALLLQTARDGSPLHTDGISLWNASQLVASAGAMADRKFLDGADGQPVSLAQLASKAAAEARQSKAQVVGGTPDAANQLQPAVAPALPPPAMHGVYLGCMENRGGFFPIRDASSKWYMPERELPDEVVPFAVKYLAGWGYVLSRDLADHAVRKANLFQSQPEAAPAWFEPMHWEDVLMGLLLMDVVGSPQDHPGFRAAWRNCPAATVVKHLDVDAPQLFKGLHEQDLSGLWDAKPVQCDSGDFLPGDYSSWKAWRDSLATVAHI</sequence>
<protein>
    <submittedName>
        <fullName evidence="12">Uncharacterized protein</fullName>
    </submittedName>
</protein>
<evidence type="ECO:0000256" key="2">
    <source>
        <dbReference type="ARBA" id="ARBA00004922"/>
    </source>
</evidence>
<keyword evidence="7" id="KW-0735">Signal-anchor</keyword>
<reference evidence="12" key="2">
    <citation type="submission" date="2020-11" db="EMBL/GenBank/DDBJ databases">
        <authorList>
            <person name="Cecchin M."/>
            <person name="Marcolungo L."/>
            <person name="Rossato M."/>
            <person name="Girolomoni L."/>
            <person name="Cosentino E."/>
            <person name="Cuine S."/>
            <person name="Li-Beisson Y."/>
            <person name="Delledonne M."/>
            <person name="Ballottari M."/>
        </authorList>
    </citation>
    <scope>NUCLEOTIDE SEQUENCE</scope>
    <source>
        <strain evidence="12">211/11P</strain>
        <tissue evidence="12">Whole cell</tissue>
    </source>
</reference>
<evidence type="ECO:0000256" key="3">
    <source>
        <dbReference type="ARBA" id="ARBA00008661"/>
    </source>
</evidence>
<feature type="region of interest" description="Disordered" evidence="11">
    <location>
        <begin position="261"/>
        <end position="316"/>
    </location>
</feature>
<feature type="compositionally biased region" description="Low complexity" evidence="11">
    <location>
        <begin position="23"/>
        <end position="43"/>
    </location>
</feature>
<evidence type="ECO:0000256" key="4">
    <source>
        <dbReference type="ARBA" id="ARBA00022676"/>
    </source>
</evidence>
<keyword evidence="8" id="KW-1133">Transmembrane helix</keyword>
<feature type="compositionally biased region" description="Basic and acidic residues" evidence="11">
    <location>
        <begin position="262"/>
        <end position="272"/>
    </location>
</feature>
<feature type="region of interest" description="Disordered" evidence="11">
    <location>
        <begin position="198"/>
        <end position="244"/>
    </location>
</feature>
<evidence type="ECO:0000256" key="6">
    <source>
        <dbReference type="ARBA" id="ARBA00022692"/>
    </source>
</evidence>
<keyword evidence="5" id="KW-0808">Transferase</keyword>
<evidence type="ECO:0000256" key="5">
    <source>
        <dbReference type="ARBA" id="ARBA00022679"/>
    </source>
</evidence>
<keyword evidence="13" id="KW-1185">Reference proteome</keyword>
<dbReference type="PANTHER" id="PTHR11214">
    <property type="entry name" value="BETA-1,3-N-ACETYLGLUCOSAMINYLTRANSFERASE"/>
    <property type="match status" value="1"/>
</dbReference>
<evidence type="ECO:0000256" key="1">
    <source>
        <dbReference type="ARBA" id="ARBA00004323"/>
    </source>
</evidence>